<sequence length="149" mass="16430">MAQDPVRLRRRINKLNGLVKLLQKLGISFSDMHILSVPGRRSGELRTVPLSVLPIAGERYVFQAYGKSAWVANVRAASTVTLSRGRRSSVVRMVELPVAERRTLLRAHIAHGPARLDEWFVKTGLVAEASPAALAEAAERIAVFRIEPA</sequence>
<reference evidence="1 2" key="1">
    <citation type="journal article" date="2014" name="Int. J. Syst. Evol. Microbiol.">
        <title>Nocardia vulneris sp. nov., isolated from wounds of human patients in North America.</title>
        <authorList>
            <person name="Lasker B.A."/>
            <person name="Bell M."/>
            <person name="Klenk H.P."/>
            <person name="Sproer C."/>
            <person name="Schumann C."/>
            <person name="Schumann P."/>
            <person name="Brown J.M."/>
        </authorList>
    </citation>
    <scope>NUCLEOTIDE SEQUENCE [LARGE SCALE GENOMIC DNA]</scope>
    <source>
        <strain evidence="1 2">W9851</strain>
    </source>
</reference>
<dbReference type="Gene3D" id="2.30.110.10">
    <property type="entry name" value="Electron Transport, Fmn-binding Protein, Chain A"/>
    <property type="match status" value="1"/>
</dbReference>
<protein>
    <recommendedName>
        <fullName evidence="3">Nitroreductase</fullName>
    </recommendedName>
</protein>
<name>A0ABR4Z6I1_9NOCA</name>
<gene>
    <name evidence="1" type="ORF">FG87_33930</name>
</gene>
<accession>A0ABR4Z6I1</accession>
<keyword evidence="2" id="KW-1185">Reference proteome</keyword>
<dbReference type="Proteomes" id="UP000031364">
    <property type="component" value="Unassembled WGS sequence"/>
</dbReference>
<dbReference type="InterPro" id="IPR004378">
    <property type="entry name" value="F420H2_quin_Rdtase"/>
</dbReference>
<organism evidence="1 2">
    <name type="scientific">Nocardia vulneris</name>
    <dbReference type="NCBI Taxonomy" id="1141657"/>
    <lineage>
        <taxon>Bacteria</taxon>
        <taxon>Bacillati</taxon>
        <taxon>Actinomycetota</taxon>
        <taxon>Actinomycetes</taxon>
        <taxon>Mycobacteriales</taxon>
        <taxon>Nocardiaceae</taxon>
        <taxon>Nocardia</taxon>
    </lineage>
</organism>
<evidence type="ECO:0000313" key="1">
    <source>
        <dbReference type="EMBL" id="KIA60950.1"/>
    </source>
</evidence>
<dbReference type="EMBL" id="JNFP01000055">
    <property type="protein sequence ID" value="KIA60950.1"/>
    <property type="molecule type" value="Genomic_DNA"/>
</dbReference>
<evidence type="ECO:0008006" key="3">
    <source>
        <dbReference type="Google" id="ProtNLM"/>
    </source>
</evidence>
<dbReference type="RefSeq" id="WP_043678690.1">
    <property type="nucleotide sequence ID" value="NZ_BDCI01000008.1"/>
</dbReference>
<dbReference type="InterPro" id="IPR012349">
    <property type="entry name" value="Split_barrel_FMN-bd"/>
</dbReference>
<evidence type="ECO:0000313" key="2">
    <source>
        <dbReference type="Proteomes" id="UP000031364"/>
    </source>
</evidence>
<comment type="caution">
    <text evidence="1">The sequence shown here is derived from an EMBL/GenBank/DDBJ whole genome shotgun (WGS) entry which is preliminary data.</text>
</comment>
<proteinExistence type="predicted"/>
<dbReference type="Pfam" id="PF04075">
    <property type="entry name" value="F420H2_quin_red"/>
    <property type="match status" value="1"/>
</dbReference>